<organism evidence="1 2">
    <name type="scientific">Tetragonisca angustula</name>
    <dbReference type="NCBI Taxonomy" id="166442"/>
    <lineage>
        <taxon>Eukaryota</taxon>
        <taxon>Metazoa</taxon>
        <taxon>Ecdysozoa</taxon>
        <taxon>Arthropoda</taxon>
        <taxon>Hexapoda</taxon>
        <taxon>Insecta</taxon>
        <taxon>Pterygota</taxon>
        <taxon>Neoptera</taxon>
        <taxon>Endopterygota</taxon>
        <taxon>Hymenoptera</taxon>
        <taxon>Apocrita</taxon>
        <taxon>Aculeata</taxon>
        <taxon>Apoidea</taxon>
        <taxon>Anthophila</taxon>
        <taxon>Apidae</taxon>
        <taxon>Tetragonisca</taxon>
    </lineage>
</organism>
<gene>
    <name evidence="1" type="ORF">QLX08_009561</name>
</gene>
<dbReference type="EMBL" id="JAWNGG020000214">
    <property type="protein sequence ID" value="KAK9296403.1"/>
    <property type="molecule type" value="Genomic_DNA"/>
</dbReference>
<accession>A0AAW0ZFQ0</accession>
<sequence>MGTSCFGVLVVTRAIGNWEMRDCTGTWAFRRHGAGRETGKDDEVRRNDTFGGEEKVNERCLADNRRVSSHLKEKTCRRLKRATRSGWKRCNIKSKTSHGYGKTWPEWLEKRGCALSRNDKTGV</sequence>
<proteinExistence type="predicted"/>
<keyword evidence="2" id="KW-1185">Reference proteome</keyword>
<dbReference type="AlphaFoldDB" id="A0AAW0ZFQ0"/>
<reference evidence="1 2" key="1">
    <citation type="submission" date="2024-05" db="EMBL/GenBank/DDBJ databases">
        <title>The nuclear and mitochondrial genome assemblies of Tetragonisca angustula (Apidae: Meliponini), a tiny yet remarkable pollinator in the Neotropics.</title>
        <authorList>
            <person name="Ferrari R."/>
            <person name="Ricardo P.C."/>
            <person name="Dias F.C."/>
            <person name="Araujo N.S."/>
            <person name="Soares D.O."/>
            <person name="Zhou Q.-S."/>
            <person name="Zhu C.-D."/>
            <person name="Coutinho L."/>
            <person name="Airas M.C."/>
            <person name="Batista T.M."/>
        </authorList>
    </citation>
    <scope>NUCLEOTIDE SEQUENCE [LARGE SCALE GENOMIC DNA]</scope>
    <source>
        <strain evidence="1">ASF017062</strain>
        <tissue evidence="1">Abdomen</tissue>
    </source>
</reference>
<name>A0AAW0ZFQ0_9HYME</name>
<protein>
    <submittedName>
        <fullName evidence="1">Uncharacterized protein</fullName>
    </submittedName>
</protein>
<dbReference type="Proteomes" id="UP001432146">
    <property type="component" value="Unassembled WGS sequence"/>
</dbReference>
<comment type="caution">
    <text evidence="1">The sequence shown here is derived from an EMBL/GenBank/DDBJ whole genome shotgun (WGS) entry which is preliminary data.</text>
</comment>
<evidence type="ECO:0000313" key="1">
    <source>
        <dbReference type="EMBL" id="KAK9296403.1"/>
    </source>
</evidence>
<evidence type="ECO:0000313" key="2">
    <source>
        <dbReference type="Proteomes" id="UP001432146"/>
    </source>
</evidence>